<dbReference type="Pfam" id="PF01965">
    <property type="entry name" value="DJ-1_PfpI"/>
    <property type="match status" value="1"/>
</dbReference>
<keyword evidence="2" id="KW-0804">Transcription</keyword>
<sequence length="307" mass="33416">MSNVVFLLVPRLHLLDLAGPAQVFSTAAGLGMDYALSYVAEQEEVPTAQGLPVHARTDWPELAGDDLVIVPGWRGDRLRREPVLGEASMNRLREHHAGGGTVASVCSGADALGRSGLLDGRRCTTHHELQDELAQRYPKATVVRDVLYVVDDRVITSAGIASGIDLSLHLIATRHGPGAAARIARAMVVYARRNGDEPQASAMLRHRAHLSDAVHRVQDIIDAEFTARLPLDELAARVGCSVRTVTRLFARTVGMTPLRYQQLLRLERAEHLIGQGFGVEVAARSVGFEDGRMLRRLRGRGPRTLGS</sequence>
<dbReference type="Proteomes" id="UP001500979">
    <property type="component" value="Unassembled WGS sequence"/>
</dbReference>
<evidence type="ECO:0000256" key="2">
    <source>
        <dbReference type="ARBA" id="ARBA00023163"/>
    </source>
</evidence>
<dbReference type="SUPFAM" id="SSF52317">
    <property type="entry name" value="Class I glutamine amidotransferase-like"/>
    <property type="match status" value="1"/>
</dbReference>
<dbReference type="SUPFAM" id="SSF46689">
    <property type="entry name" value="Homeodomain-like"/>
    <property type="match status" value="1"/>
</dbReference>
<protein>
    <submittedName>
        <fullName evidence="4">GlxA family transcriptional regulator</fullName>
    </submittedName>
</protein>
<dbReference type="Gene3D" id="1.10.10.60">
    <property type="entry name" value="Homeodomain-like"/>
    <property type="match status" value="1"/>
</dbReference>
<evidence type="ECO:0000256" key="1">
    <source>
        <dbReference type="ARBA" id="ARBA00023015"/>
    </source>
</evidence>
<comment type="caution">
    <text evidence="4">The sequence shown here is derived from an EMBL/GenBank/DDBJ whole genome shotgun (WGS) entry which is preliminary data.</text>
</comment>
<name>A0ABN3VDA5_9PSEU</name>
<dbReference type="InterPro" id="IPR009057">
    <property type="entry name" value="Homeodomain-like_sf"/>
</dbReference>
<evidence type="ECO:0000313" key="5">
    <source>
        <dbReference type="Proteomes" id="UP001500979"/>
    </source>
</evidence>
<dbReference type="RefSeq" id="WP_344679689.1">
    <property type="nucleotide sequence ID" value="NZ_BAAAUX010000011.1"/>
</dbReference>
<dbReference type="InterPro" id="IPR018060">
    <property type="entry name" value="HTH_AraC"/>
</dbReference>
<dbReference type="InterPro" id="IPR052158">
    <property type="entry name" value="INH-QAR"/>
</dbReference>
<dbReference type="Pfam" id="PF12833">
    <property type="entry name" value="HTH_18"/>
    <property type="match status" value="1"/>
</dbReference>
<accession>A0ABN3VDA5</accession>
<evidence type="ECO:0000259" key="3">
    <source>
        <dbReference type="PROSITE" id="PS01124"/>
    </source>
</evidence>
<dbReference type="InterPro" id="IPR029062">
    <property type="entry name" value="Class_I_gatase-like"/>
</dbReference>
<keyword evidence="5" id="KW-1185">Reference proteome</keyword>
<dbReference type="PROSITE" id="PS01124">
    <property type="entry name" value="HTH_ARAC_FAMILY_2"/>
    <property type="match status" value="1"/>
</dbReference>
<feature type="domain" description="HTH araC/xylS-type" evidence="3">
    <location>
        <begin position="215"/>
        <end position="290"/>
    </location>
</feature>
<dbReference type="PANTHER" id="PTHR43130">
    <property type="entry name" value="ARAC-FAMILY TRANSCRIPTIONAL REGULATOR"/>
    <property type="match status" value="1"/>
</dbReference>
<evidence type="ECO:0000313" key="4">
    <source>
        <dbReference type="EMBL" id="GAA2788815.1"/>
    </source>
</evidence>
<dbReference type="CDD" id="cd03137">
    <property type="entry name" value="GATase1_AraC_1"/>
    <property type="match status" value="1"/>
</dbReference>
<dbReference type="SMART" id="SM00342">
    <property type="entry name" value="HTH_ARAC"/>
    <property type="match status" value="1"/>
</dbReference>
<dbReference type="InterPro" id="IPR002818">
    <property type="entry name" value="DJ-1/PfpI"/>
</dbReference>
<reference evidence="4 5" key="1">
    <citation type="journal article" date="2019" name="Int. J. Syst. Evol. Microbiol.">
        <title>The Global Catalogue of Microorganisms (GCM) 10K type strain sequencing project: providing services to taxonomists for standard genome sequencing and annotation.</title>
        <authorList>
            <consortium name="The Broad Institute Genomics Platform"/>
            <consortium name="The Broad Institute Genome Sequencing Center for Infectious Disease"/>
            <person name="Wu L."/>
            <person name="Ma J."/>
        </authorList>
    </citation>
    <scope>NUCLEOTIDE SEQUENCE [LARGE SCALE GENOMIC DNA]</scope>
    <source>
        <strain evidence="4 5">JCM 9383</strain>
    </source>
</reference>
<dbReference type="Gene3D" id="3.40.50.880">
    <property type="match status" value="1"/>
</dbReference>
<keyword evidence="1" id="KW-0805">Transcription regulation</keyword>
<gene>
    <name evidence="4" type="ORF">GCM10010470_24330</name>
</gene>
<proteinExistence type="predicted"/>
<dbReference type="EMBL" id="BAAAUX010000011">
    <property type="protein sequence ID" value="GAA2788815.1"/>
    <property type="molecule type" value="Genomic_DNA"/>
</dbReference>
<organism evidence="4 5">
    <name type="scientific">Saccharopolyspora taberi</name>
    <dbReference type="NCBI Taxonomy" id="60895"/>
    <lineage>
        <taxon>Bacteria</taxon>
        <taxon>Bacillati</taxon>
        <taxon>Actinomycetota</taxon>
        <taxon>Actinomycetes</taxon>
        <taxon>Pseudonocardiales</taxon>
        <taxon>Pseudonocardiaceae</taxon>
        <taxon>Saccharopolyspora</taxon>
    </lineage>
</organism>
<dbReference type="PANTHER" id="PTHR43130:SF3">
    <property type="entry name" value="HTH-TYPE TRANSCRIPTIONAL REGULATOR RV1931C"/>
    <property type="match status" value="1"/>
</dbReference>